<feature type="region of interest" description="Disordered" evidence="2">
    <location>
        <begin position="218"/>
        <end position="255"/>
    </location>
</feature>
<organism evidence="3">
    <name type="scientific">Lygus hesperus</name>
    <name type="common">Western plant bug</name>
    <dbReference type="NCBI Taxonomy" id="30085"/>
    <lineage>
        <taxon>Eukaryota</taxon>
        <taxon>Metazoa</taxon>
        <taxon>Ecdysozoa</taxon>
        <taxon>Arthropoda</taxon>
        <taxon>Hexapoda</taxon>
        <taxon>Insecta</taxon>
        <taxon>Pterygota</taxon>
        <taxon>Neoptera</taxon>
        <taxon>Paraneoptera</taxon>
        <taxon>Hemiptera</taxon>
        <taxon>Heteroptera</taxon>
        <taxon>Panheteroptera</taxon>
        <taxon>Cimicomorpha</taxon>
        <taxon>Miridae</taxon>
        <taxon>Mirini</taxon>
        <taxon>Lygus</taxon>
    </lineage>
</organism>
<feature type="compositionally biased region" description="Acidic residues" evidence="2">
    <location>
        <begin position="129"/>
        <end position="142"/>
    </location>
</feature>
<dbReference type="EMBL" id="GBHO01016560">
    <property type="protein sequence ID" value="JAG27044.1"/>
    <property type="molecule type" value="Transcribed_RNA"/>
</dbReference>
<feature type="region of interest" description="Disordered" evidence="2">
    <location>
        <begin position="105"/>
        <end position="153"/>
    </location>
</feature>
<feature type="region of interest" description="Disordered" evidence="2">
    <location>
        <begin position="176"/>
        <end position="198"/>
    </location>
</feature>
<reference evidence="3" key="2">
    <citation type="submission" date="2014-07" db="EMBL/GenBank/DDBJ databases">
        <authorList>
            <person name="Hull J."/>
        </authorList>
    </citation>
    <scope>NUCLEOTIDE SEQUENCE</scope>
</reference>
<feature type="compositionally biased region" description="Basic and acidic residues" evidence="2">
    <location>
        <begin position="143"/>
        <end position="152"/>
    </location>
</feature>
<feature type="compositionally biased region" description="Basic and acidic residues" evidence="2">
    <location>
        <begin position="105"/>
        <end position="114"/>
    </location>
</feature>
<proteinExistence type="predicted"/>
<feature type="coiled-coil region" evidence="1">
    <location>
        <begin position="11"/>
        <end position="38"/>
    </location>
</feature>
<evidence type="ECO:0000313" key="3">
    <source>
        <dbReference type="EMBL" id="JAG27044.1"/>
    </source>
</evidence>
<dbReference type="AlphaFoldDB" id="A0A0A9Y4F1"/>
<evidence type="ECO:0000256" key="1">
    <source>
        <dbReference type="SAM" id="Coils"/>
    </source>
</evidence>
<feature type="compositionally biased region" description="Basic and acidic residues" evidence="2">
    <location>
        <begin position="227"/>
        <end position="239"/>
    </location>
</feature>
<reference evidence="3" key="1">
    <citation type="journal article" date="2014" name="PLoS ONE">
        <title>Transcriptome-Based Identification of ABC Transporters in the Western Tarnished Plant Bug Lygus hesperus.</title>
        <authorList>
            <person name="Hull J.J."/>
            <person name="Chaney K."/>
            <person name="Geib S.M."/>
            <person name="Fabrick J.A."/>
            <person name="Brent C.S."/>
            <person name="Walsh D."/>
            <person name="Lavine L.C."/>
        </authorList>
    </citation>
    <scope>NUCLEOTIDE SEQUENCE</scope>
</reference>
<evidence type="ECO:0000256" key="2">
    <source>
        <dbReference type="SAM" id="MobiDB-lite"/>
    </source>
</evidence>
<accession>A0A0A9Y4F1</accession>
<protein>
    <submittedName>
        <fullName evidence="3">Nucleolar GTP-binding protein 1</fullName>
    </submittedName>
</protein>
<gene>
    <name evidence="3" type="ORF">CM83_5078</name>
</gene>
<name>A0A0A9Y4F1_LYGHE</name>
<sequence length="255" mass="29817">MDGKNIADYFDADIINKLAELEQEEEELQAAFEESGLLCTNSDDELTQEQLQLIRKIREKKLRTKAENRLRIGRGISNAPIPRSKIQTSKPITVLHQIGIDTSAMEKRIEDRQHQRGRKRTRDSIRDNYDDDENENENENESEDVRSNDRRKCTSVARLPSKLRRVIRDESVARSVSRMRYHPSHTRSESRKRGMPPSLEDGIKDLETKLTIQKVQDRLQNRRKGRAHDSDRHIYDMKPKHLYSGKRGMGSTDRR</sequence>
<keyword evidence="1" id="KW-0175">Coiled coil</keyword>